<evidence type="ECO:0000256" key="23">
    <source>
        <dbReference type="ARBA" id="ARBA00042216"/>
    </source>
</evidence>
<evidence type="ECO:0000256" key="18">
    <source>
        <dbReference type="ARBA" id="ARBA00023329"/>
    </source>
</evidence>
<dbReference type="NCBIfam" id="TIGR01297">
    <property type="entry name" value="CDF"/>
    <property type="match status" value="1"/>
</dbReference>
<evidence type="ECO:0000256" key="11">
    <source>
        <dbReference type="ARBA" id="ARBA00022833"/>
    </source>
</evidence>
<keyword evidence="11" id="KW-0862">Zinc</keyword>
<dbReference type="GO" id="GO:0005886">
    <property type="term" value="C:plasma membrane"/>
    <property type="evidence" value="ECO:0007669"/>
    <property type="project" value="TreeGrafter"/>
</dbReference>
<proteinExistence type="inferred from homology"/>
<dbReference type="PANTHER" id="PTHR11562:SF30">
    <property type="entry name" value="PROTON-COUPLED ZINC ANTIPORTER SLC30A3-RELATED"/>
    <property type="match status" value="1"/>
</dbReference>
<evidence type="ECO:0000256" key="24">
    <source>
        <dbReference type="ARBA" id="ARBA00048349"/>
    </source>
</evidence>
<organism evidence="29 30">
    <name type="scientific">Xyrichtys novacula</name>
    <name type="common">Pearly razorfish</name>
    <name type="synonym">Hemipteronotus novacula</name>
    <dbReference type="NCBI Taxonomy" id="13765"/>
    <lineage>
        <taxon>Eukaryota</taxon>
        <taxon>Metazoa</taxon>
        <taxon>Chordata</taxon>
        <taxon>Craniata</taxon>
        <taxon>Vertebrata</taxon>
        <taxon>Euteleostomi</taxon>
        <taxon>Actinopterygii</taxon>
        <taxon>Neopterygii</taxon>
        <taxon>Teleostei</taxon>
        <taxon>Neoteleostei</taxon>
        <taxon>Acanthomorphata</taxon>
        <taxon>Eupercaria</taxon>
        <taxon>Labriformes</taxon>
        <taxon>Labridae</taxon>
        <taxon>Xyrichtys</taxon>
    </lineage>
</organism>
<keyword evidence="18" id="KW-0968">Cytoplasmic vesicle</keyword>
<dbReference type="GO" id="GO:0030672">
    <property type="term" value="C:synaptic vesicle membrane"/>
    <property type="evidence" value="ECO:0007669"/>
    <property type="project" value="UniProtKB-SubCell"/>
</dbReference>
<evidence type="ECO:0000256" key="1">
    <source>
        <dbReference type="ARBA" id="ARBA00004107"/>
    </source>
</evidence>
<evidence type="ECO:0000256" key="12">
    <source>
        <dbReference type="ARBA" id="ARBA00022906"/>
    </source>
</evidence>
<dbReference type="FunFam" id="1.20.1510.10:FF:000002">
    <property type="entry name" value="zinc transporter 3 isoform X1"/>
    <property type="match status" value="1"/>
</dbReference>
<gene>
    <name evidence="29" type="ORF">XNOV1_A026272</name>
</gene>
<feature type="domain" description="Cation efflux protein cytoplasmic" evidence="28">
    <location>
        <begin position="390"/>
        <end position="461"/>
    </location>
</feature>
<keyword evidence="13 26" id="KW-1133">Transmembrane helix</keyword>
<dbReference type="GO" id="GO:0010043">
    <property type="term" value="P:response to zinc ion"/>
    <property type="evidence" value="ECO:0007669"/>
    <property type="project" value="TreeGrafter"/>
</dbReference>
<feature type="transmembrane region" description="Helical" evidence="26">
    <location>
        <begin position="325"/>
        <end position="349"/>
    </location>
</feature>
<evidence type="ECO:0000256" key="25">
    <source>
        <dbReference type="SAM" id="MobiDB-lite"/>
    </source>
</evidence>
<comment type="catalytic activity">
    <reaction evidence="24">
        <text>Zn(2+)(in) + 2 H(+)(out) = Zn(2+)(out) + 2 H(+)(in)</text>
        <dbReference type="Rhea" id="RHEA:72627"/>
        <dbReference type="ChEBI" id="CHEBI:15378"/>
        <dbReference type="ChEBI" id="CHEBI:29105"/>
    </reaction>
</comment>
<dbReference type="InterPro" id="IPR027470">
    <property type="entry name" value="Cation_efflux_CTD"/>
</dbReference>
<evidence type="ECO:0000313" key="30">
    <source>
        <dbReference type="Proteomes" id="UP001178508"/>
    </source>
</evidence>
<evidence type="ECO:0000256" key="20">
    <source>
        <dbReference type="ARBA" id="ARBA00037129"/>
    </source>
</evidence>
<reference evidence="29" key="1">
    <citation type="submission" date="2023-08" db="EMBL/GenBank/DDBJ databases">
        <authorList>
            <person name="Alioto T."/>
            <person name="Alioto T."/>
            <person name="Gomez Garrido J."/>
        </authorList>
    </citation>
    <scope>NUCLEOTIDE SEQUENCE</scope>
</reference>
<dbReference type="InterPro" id="IPR058533">
    <property type="entry name" value="Cation_efflux_TM"/>
</dbReference>
<dbReference type="GO" id="GO:0015297">
    <property type="term" value="F:antiporter activity"/>
    <property type="evidence" value="ECO:0007669"/>
    <property type="project" value="UniProtKB-KW"/>
</dbReference>
<dbReference type="SUPFAM" id="SSF160240">
    <property type="entry name" value="Cation efflux protein cytoplasmic domain-like"/>
    <property type="match status" value="1"/>
</dbReference>
<feature type="transmembrane region" description="Helical" evidence="26">
    <location>
        <begin position="164"/>
        <end position="188"/>
    </location>
</feature>
<keyword evidence="8 26" id="KW-0812">Transmembrane</keyword>
<feature type="transmembrane region" description="Helical" evidence="26">
    <location>
        <begin position="85"/>
        <end position="109"/>
    </location>
</feature>
<dbReference type="GO" id="GO:0043005">
    <property type="term" value="C:neuron projection"/>
    <property type="evidence" value="ECO:0007669"/>
    <property type="project" value="UniProtKB-KW"/>
</dbReference>
<evidence type="ECO:0000256" key="10">
    <source>
        <dbReference type="ARBA" id="ARBA00022753"/>
    </source>
</evidence>
<evidence type="ECO:0000256" key="26">
    <source>
        <dbReference type="SAM" id="Phobius"/>
    </source>
</evidence>
<dbReference type="InterPro" id="IPR027469">
    <property type="entry name" value="Cation_efflux_TMD_sf"/>
</dbReference>
<evidence type="ECO:0000256" key="5">
    <source>
        <dbReference type="ARBA" id="ARBA00022448"/>
    </source>
</evidence>
<name>A0AAV1GJU7_XYRNO</name>
<keyword evidence="30" id="KW-1185">Reference proteome</keyword>
<evidence type="ECO:0000256" key="6">
    <source>
        <dbReference type="ARBA" id="ARBA00022449"/>
    </source>
</evidence>
<feature type="transmembrane region" description="Helical" evidence="26">
    <location>
        <begin position="266"/>
        <end position="286"/>
    </location>
</feature>
<keyword evidence="15" id="KW-0406">Ion transport</keyword>
<dbReference type="Gene3D" id="1.20.1510.10">
    <property type="entry name" value="Cation efflux protein transmembrane domain"/>
    <property type="match status" value="1"/>
</dbReference>
<keyword evidence="9" id="KW-0479">Metal-binding</keyword>
<evidence type="ECO:0000256" key="8">
    <source>
        <dbReference type="ARBA" id="ARBA00022692"/>
    </source>
</evidence>
<feature type="region of interest" description="Disordered" evidence="25">
    <location>
        <begin position="295"/>
        <end position="316"/>
    </location>
</feature>
<dbReference type="Proteomes" id="UP001178508">
    <property type="component" value="Chromosome 15"/>
</dbReference>
<keyword evidence="6" id="KW-0050">Antiport</keyword>
<dbReference type="InterPro" id="IPR036837">
    <property type="entry name" value="Cation_efflux_CTD_sf"/>
</dbReference>
<keyword evidence="14" id="KW-0770">Synapse</keyword>
<protein>
    <recommendedName>
        <fullName evidence="21">Probable proton-coupled zinc antiporter SLC30A3</fullName>
    </recommendedName>
    <alternativeName>
        <fullName evidence="23">Solute carrier family 30 member 3</fullName>
    </alternativeName>
    <alternativeName>
        <fullName evidence="22">Zinc transporter 3</fullName>
    </alternativeName>
</protein>
<keyword evidence="10" id="KW-0967">Endosome</keyword>
<evidence type="ECO:0000259" key="27">
    <source>
        <dbReference type="Pfam" id="PF01545"/>
    </source>
</evidence>
<feature type="domain" description="Cation efflux protein transmembrane" evidence="27">
    <location>
        <begin position="164"/>
        <end position="384"/>
    </location>
</feature>
<evidence type="ECO:0000256" key="4">
    <source>
        <dbReference type="ARBA" id="ARBA00008873"/>
    </source>
</evidence>
<feature type="transmembrane region" description="Helical" evidence="26">
    <location>
        <begin position="355"/>
        <end position="375"/>
    </location>
</feature>
<feature type="compositionally biased region" description="Low complexity" evidence="25">
    <location>
        <begin position="295"/>
        <end position="304"/>
    </location>
</feature>
<evidence type="ECO:0000256" key="21">
    <source>
        <dbReference type="ARBA" id="ARBA00040652"/>
    </source>
</evidence>
<dbReference type="Pfam" id="PF16916">
    <property type="entry name" value="ZT_dimer"/>
    <property type="match status" value="1"/>
</dbReference>
<evidence type="ECO:0000256" key="19">
    <source>
        <dbReference type="ARBA" id="ARBA00034102"/>
    </source>
</evidence>
<keyword evidence="5" id="KW-0813">Transport</keyword>
<comment type="function">
    <text evidence="20">Probable proton-coupled zinc ion antiporter mediating the import of zinc from cytoplasm into synaptic vesicles and participating to cellular zinc ion homeostasis in the brain.</text>
</comment>
<accession>A0AAV1GJU7</accession>
<dbReference type="InterPro" id="IPR002524">
    <property type="entry name" value="Cation_efflux"/>
</dbReference>
<evidence type="ECO:0000259" key="28">
    <source>
        <dbReference type="Pfam" id="PF16916"/>
    </source>
</evidence>
<sequence length="462" mass="50807">MGETEVVLSFFDCLVSVSSTPEISNPSLVPVALHPCQITRVRPGGKIHFNSKLKEGPLRAVRKMEFSIDSEKRQLIEAQLEPLKWFVLIFIPSLFLYVCTVGSLSLCLLRTSSPGENYSDSASSEFSDDVSSVDGLWQPERLCRETEMISGAEGDVRRSARRKLLIACIVSLVFMIGEVIGGYAAHSLAIMTDAAHLLTDFGSIVVSLFSLWISSRPQTHTMTFGWHRAEILGMLLSVGSIWVVTALLVISAVHRITEGDYDIDSQIMLITSGCAVVVNMLMILILHQSGASHGHSHSFSTSQQQKDKQSHSHQRHSHHNASVKAAFIHVVGDLLQSVGVLVAATIIHFRPEYKVADPICTFLFSVLALGTTLPVTKDIIRILMEGAPHHIQSSSVKNLLLSVRGVVDVHSLHVWSLNMNQSLLSVHVTTDENADAQMVLLRATKLLRSEFGFSSVTIQVER</sequence>
<evidence type="ECO:0000256" key="2">
    <source>
        <dbReference type="ARBA" id="ARBA00004155"/>
    </source>
</evidence>
<evidence type="ECO:0000256" key="9">
    <source>
        <dbReference type="ARBA" id="ARBA00022723"/>
    </source>
</evidence>
<dbReference type="EMBL" id="OY660878">
    <property type="protein sequence ID" value="CAJ1073304.1"/>
    <property type="molecule type" value="Genomic_DNA"/>
</dbReference>
<evidence type="ECO:0000256" key="15">
    <source>
        <dbReference type="ARBA" id="ARBA00023065"/>
    </source>
</evidence>
<dbReference type="AlphaFoldDB" id="A0AAV1GJU7"/>
<evidence type="ECO:0000256" key="13">
    <source>
        <dbReference type="ARBA" id="ARBA00022989"/>
    </source>
</evidence>
<evidence type="ECO:0000256" key="14">
    <source>
        <dbReference type="ARBA" id="ARBA00023018"/>
    </source>
</evidence>
<dbReference type="GO" id="GO:0031902">
    <property type="term" value="C:late endosome membrane"/>
    <property type="evidence" value="ECO:0007669"/>
    <property type="project" value="UniProtKB-SubCell"/>
</dbReference>
<evidence type="ECO:0000256" key="16">
    <source>
        <dbReference type="ARBA" id="ARBA00023136"/>
    </source>
</evidence>
<dbReference type="GO" id="GO:0005385">
    <property type="term" value="F:zinc ion transmembrane transporter activity"/>
    <property type="evidence" value="ECO:0007669"/>
    <property type="project" value="UniProtKB-ARBA"/>
</dbReference>
<comment type="similarity">
    <text evidence="4">Belongs to the cation diffusion facilitator (CDF) transporter (TC 2.A.4) family. SLC30A subfamily.</text>
</comment>
<evidence type="ECO:0000256" key="3">
    <source>
        <dbReference type="ARBA" id="ARBA00004644"/>
    </source>
</evidence>
<dbReference type="InterPro" id="IPR050681">
    <property type="entry name" value="CDF/SLC30A"/>
</dbReference>
<keyword evidence="16 26" id="KW-0472">Membrane</keyword>
<comment type="subcellular location">
    <subcellularLocation>
        <location evidence="3">Cytoplasmic vesicle</location>
        <location evidence="3">Secretory vesicle</location>
        <location evidence="3">Synaptic vesicle membrane</location>
        <topology evidence="3">Multi-pass membrane protein</topology>
    </subcellularLocation>
    <subcellularLocation>
        <location evidence="1">Late endosome membrane</location>
        <topology evidence="1">Multi-pass membrane protein</topology>
    </subcellularLocation>
    <subcellularLocation>
        <location evidence="2">Lysosome membrane</location>
        <topology evidence="2">Multi-pass membrane protein</topology>
    </subcellularLocation>
    <subcellularLocation>
        <location evidence="19">Synapse</location>
        <location evidence="19">Synaptosome</location>
    </subcellularLocation>
</comment>
<evidence type="ECO:0000256" key="22">
    <source>
        <dbReference type="ARBA" id="ARBA00042040"/>
    </source>
</evidence>
<keyword evidence="17" id="KW-0458">Lysosome</keyword>
<dbReference type="GO" id="GO:0005765">
    <property type="term" value="C:lysosomal membrane"/>
    <property type="evidence" value="ECO:0007669"/>
    <property type="project" value="UniProtKB-SubCell"/>
</dbReference>
<evidence type="ECO:0000256" key="17">
    <source>
        <dbReference type="ARBA" id="ARBA00023228"/>
    </source>
</evidence>
<dbReference type="PANTHER" id="PTHR11562">
    <property type="entry name" value="CATION EFFLUX PROTEIN/ ZINC TRANSPORTER"/>
    <property type="match status" value="1"/>
</dbReference>
<dbReference type="GO" id="GO:0046872">
    <property type="term" value="F:metal ion binding"/>
    <property type="evidence" value="ECO:0007669"/>
    <property type="project" value="UniProtKB-KW"/>
</dbReference>
<dbReference type="SUPFAM" id="SSF161111">
    <property type="entry name" value="Cation efflux protein transmembrane domain-like"/>
    <property type="match status" value="1"/>
</dbReference>
<dbReference type="Pfam" id="PF01545">
    <property type="entry name" value="Cation_efflux"/>
    <property type="match status" value="1"/>
</dbReference>
<keyword evidence="12" id="KW-0864">Zinc transport</keyword>
<feature type="transmembrane region" description="Helical" evidence="26">
    <location>
        <begin position="234"/>
        <end position="254"/>
    </location>
</feature>
<evidence type="ECO:0000313" key="29">
    <source>
        <dbReference type="EMBL" id="CAJ1073304.1"/>
    </source>
</evidence>
<evidence type="ECO:0000256" key="7">
    <source>
        <dbReference type="ARBA" id="ARBA00022599"/>
    </source>
</evidence>
<keyword evidence="7" id="KW-0771">Synaptosome</keyword>